<comment type="caution">
    <text evidence="3">The sequence shown here is derived from an EMBL/GenBank/DDBJ whole genome shotgun (WGS) entry which is preliminary data.</text>
</comment>
<name>A0A813LF82_POLGL</name>
<evidence type="ECO:0000313" key="4">
    <source>
        <dbReference type="Proteomes" id="UP000626109"/>
    </source>
</evidence>
<gene>
    <name evidence="3" type="ORF">PGLA2088_LOCUS43576</name>
</gene>
<feature type="non-terminal residue" evidence="3">
    <location>
        <position position="356"/>
    </location>
</feature>
<evidence type="ECO:0000313" key="3">
    <source>
        <dbReference type="EMBL" id="CAE8724189.1"/>
    </source>
</evidence>
<proteinExistence type="predicted"/>
<accession>A0A813LF82</accession>
<dbReference type="InterPro" id="IPR020339">
    <property type="entry name" value="C20orf85-like"/>
</dbReference>
<dbReference type="Pfam" id="PF14945">
    <property type="entry name" value="LLC1"/>
    <property type="match status" value="1"/>
</dbReference>
<sequence>MVQDKNTTAQVSIWKCHIEKELKTAAEWENSWGFLKQGAVPNAKGMPQKGAAASSSTPALAIAGRSMLADSSKGGSSSVTQIGFDPRSRALSARMLHLPQHRYGGRQIITSHEIGWRPSIEKFGVSQHGVKRDPSIWSIQKFHSECHPQSTWRWLEGLEPSSEAGLAPEAKAPASPSAFPKRLFVWEDGEPNSEANAAPQKARSRRPTPDSGETGEGESAADIMSRTMTGPRTDSLPLVAWTETFRNRIMKSRIDKSLLLAVRLEDALEKFGAQWYGEISGGLTLKAKTNGQEFAREVDEIDDFISHDWGTAGWQKYIALCFMYNGEAAAVVGISISTILGLLQIWYPDMRRMLGG</sequence>
<keyword evidence="2" id="KW-0812">Transmembrane</keyword>
<dbReference type="AlphaFoldDB" id="A0A813LF82"/>
<dbReference type="Proteomes" id="UP000626109">
    <property type="component" value="Unassembled WGS sequence"/>
</dbReference>
<dbReference type="EMBL" id="CAJNNW010034856">
    <property type="protein sequence ID" value="CAE8724189.1"/>
    <property type="molecule type" value="Genomic_DNA"/>
</dbReference>
<keyword evidence="2" id="KW-0472">Membrane</keyword>
<evidence type="ECO:0000256" key="2">
    <source>
        <dbReference type="SAM" id="Phobius"/>
    </source>
</evidence>
<feature type="region of interest" description="Disordered" evidence="1">
    <location>
        <begin position="191"/>
        <end position="223"/>
    </location>
</feature>
<evidence type="ECO:0000256" key="1">
    <source>
        <dbReference type="SAM" id="MobiDB-lite"/>
    </source>
</evidence>
<reference evidence="3" key="1">
    <citation type="submission" date="2021-02" db="EMBL/GenBank/DDBJ databases">
        <authorList>
            <person name="Dougan E. K."/>
            <person name="Rhodes N."/>
            <person name="Thang M."/>
            <person name="Chan C."/>
        </authorList>
    </citation>
    <scope>NUCLEOTIDE SEQUENCE</scope>
</reference>
<organism evidence="3 4">
    <name type="scientific">Polarella glacialis</name>
    <name type="common">Dinoflagellate</name>
    <dbReference type="NCBI Taxonomy" id="89957"/>
    <lineage>
        <taxon>Eukaryota</taxon>
        <taxon>Sar</taxon>
        <taxon>Alveolata</taxon>
        <taxon>Dinophyceae</taxon>
        <taxon>Suessiales</taxon>
        <taxon>Suessiaceae</taxon>
        <taxon>Polarella</taxon>
    </lineage>
</organism>
<feature type="transmembrane region" description="Helical" evidence="2">
    <location>
        <begin position="328"/>
        <end position="347"/>
    </location>
</feature>
<keyword evidence="2" id="KW-1133">Transmembrane helix</keyword>
<protein>
    <submittedName>
        <fullName evidence="3">Uncharacterized protein</fullName>
    </submittedName>
</protein>